<dbReference type="EMBL" id="VSRR010018991">
    <property type="protein sequence ID" value="MPC61830.1"/>
    <property type="molecule type" value="Genomic_DNA"/>
</dbReference>
<accession>A0A5B7GNQ5</accession>
<organism evidence="1 2">
    <name type="scientific">Portunus trituberculatus</name>
    <name type="common">Swimming crab</name>
    <name type="synonym">Neptunus trituberculatus</name>
    <dbReference type="NCBI Taxonomy" id="210409"/>
    <lineage>
        <taxon>Eukaryota</taxon>
        <taxon>Metazoa</taxon>
        <taxon>Ecdysozoa</taxon>
        <taxon>Arthropoda</taxon>
        <taxon>Crustacea</taxon>
        <taxon>Multicrustacea</taxon>
        <taxon>Malacostraca</taxon>
        <taxon>Eumalacostraca</taxon>
        <taxon>Eucarida</taxon>
        <taxon>Decapoda</taxon>
        <taxon>Pleocyemata</taxon>
        <taxon>Brachyura</taxon>
        <taxon>Eubrachyura</taxon>
        <taxon>Portunoidea</taxon>
        <taxon>Portunidae</taxon>
        <taxon>Portuninae</taxon>
        <taxon>Portunus</taxon>
    </lineage>
</organism>
<name>A0A5B7GNQ5_PORTR</name>
<evidence type="ECO:0000313" key="2">
    <source>
        <dbReference type="Proteomes" id="UP000324222"/>
    </source>
</evidence>
<proteinExistence type="predicted"/>
<comment type="caution">
    <text evidence="1">The sequence shown here is derived from an EMBL/GenBank/DDBJ whole genome shotgun (WGS) entry which is preliminary data.</text>
</comment>
<evidence type="ECO:0000313" key="1">
    <source>
        <dbReference type="EMBL" id="MPC61830.1"/>
    </source>
</evidence>
<reference evidence="1 2" key="1">
    <citation type="submission" date="2019-05" db="EMBL/GenBank/DDBJ databases">
        <title>Another draft genome of Portunus trituberculatus and its Hox gene families provides insights of decapod evolution.</title>
        <authorList>
            <person name="Jeong J.-H."/>
            <person name="Song I."/>
            <person name="Kim S."/>
            <person name="Choi T."/>
            <person name="Kim D."/>
            <person name="Ryu S."/>
            <person name="Kim W."/>
        </authorList>
    </citation>
    <scope>NUCLEOTIDE SEQUENCE [LARGE SCALE GENOMIC DNA]</scope>
    <source>
        <tissue evidence="1">Muscle</tissue>
    </source>
</reference>
<dbReference type="AlphaFoldDB" id="A0A5B7GNQ5"/>
<protein>
    <submittedName>
        <fullName evidence="1">Uncharacterized protein</fullName>
    </submittedName>
</protein>
<gene>
    <name evidence="1" type="ORF">E2C01_055907</name>
</gene>
<keyword evidence="2" id="KW-1185">Reference proteome</keyword>
<dbReference type="Proteomes" id="UP000324222">
    <property type="component" value="Unassembled WGS sequence"/>
</dbReference>
<sequence length="91" mass="10380">MTHVLRHLGALDISSDVHITSWLLSAEMVLITHYLTTISASRKKFAQIAKVFSRRKRTSSRTLLPSVGRDQLLISADPLIEDEDDERQTQY</sequence>